<dbReference type="EMBL" id="BARS01007715">
    <property type="protein sequence ID" value="GAF68560.1"/>
    <property type="molecule type" value="Genomic_DNA"/>
</dbReference>
<keyword evidence="1" id="KW-1133">Transmembrane helix</keyword>
<keyword evidence="1" id="KW-0812">Transmembrane</keyword>
<gene>
    <name evidence="2" type="ORF">S01H1_14806</name>
</gene>
<name>X0SXN5_9ZZZZ</name>
<feature type="non-terminal residue" evidence="2">
    <location>
        <position position="128"/>
    </location>
</feature>
<keyword evidence="1" id="KW-0472">Membrane</keyword>
<sequence>MNYALVIITVVFASGIGLGMMLECARSLPFLYWLAVGMTGCCIILARWKGFLVVGSLVVVGILGLMRFRATERSFERLYDRASHLNEVIGTVVSYPNMSEQYISFIFDPDNIPAKIRVTWFGEAKHLV</sequence>
<feature type="transmembrane region" description="Helical" evidence="1">
    <location>
        <begin position="6"/>
        <end position="23"/>
    </location>
</feature>
<accession>X0SXN5</accession>
<organism evidence="2">
    <name type="scientific">marine sediment metagenome</name>
    <dbReference type="NCBI Taxonomy" id="412755"/>
    <lineage>
        <taxon>unclassified sequences</taxon>
        <taxon>metagenomes</taxon>
        <taxon>ecological metagenomes</taxon>
    </lineage>
</organism>
<evidence type="ECO:0000256" key="1">
    <source>
        <dbReference type="SAM" id="Phobius"/>
    </source>
</evidence>
<proteinExistence type="predicted"/>
<comment type="caution">
    <text evidence="2">The sequence shown here is derived from an EMBL/GenBank/DDBJ whole genome shotgun (WGS) entry which is preliminary data.</text>
</comment>
<feature type="transmembrane region" description="Helical" evidence="1">
    <location>
        <begin position="52"/>
        <end position="68"/>
    </location>
</feature>
<reference evidence="2" key="1">
    <citation type="journal article" date="2014" name="Front. Microbiol.">
        <title>High frequency of phylogenetically diverse reductive dehalogenase-homologous genes in deep subseafloor sedimentary metagenomes.</title>
        <authorList>
            <person name="Kawai M."/>
            <person name="Futagami T."/>
            <person name="Toyoda A."/>
            <person name="Takaki Y."/>
            <person name="Nishi S."/>
            <person name="Hori S."/>
            <person name="Arai W."/>
            <person name="Tsubouchi T."/>
            <person name="Morono Y."/>
            <person name="Uchiyama I."/>
            <person name="Ito T."/>
            <person name="Fujiyama A."/>
            <person name="Inagaki F."/>
            <person name="Takami H."/>
        </authorList>
    </citation>
    <scope>NUCLEOTIDE SEQUENCE</scope>
    <source>
        <strain evidence="2">Expedition CK06-06</strain>
    </source>
</reference>
<feature type="transmembrane region" description="Helical" evidence="1">
    <location>
        <begin position="30"/>
        <end position="46"/>
    </location>
</feature>
<dbReference type="AlphaFoldDB" id="X0SXN5"/>
<protein>
    <recommendedName>
        <fullName evidence="3">DUF4131 domain-containing protein</fullName>
    </recommendedName>
</protein>
<evidence type="ECO:0000313" key="2">
    <source>
        <dbReference type="EMBL" id="GAF68560.1"/>
    </source>
</evidence>
<evidence type="ECO:0008006" key="3">
    <source>
        <dbReference type="Google" id="ProtNLM"/>
    </source>
</evidence>